<name>A0A183IIR6_9BILA</name>
<evidence type="ECO:0000313" key="1">
    <source>
        <dbReference type="EMBL" id="VDP01400.1"/>
    </source>
</evidence>
<reference evidence="1 2" key="2">
    <citation type="submission" date="2018-11" db="EMBL/GenBank/DDBJ databases">
        <authorList>
            <consortium name="Pathogen Informatics"/>
        </authorList>
    </citation>
    <scope>NUCLEOTIDE SEQUENCE [LARGE SCALE GENOMIC DNA]</scope>
</reference>
<dbReference type="AlphaFoldDB" id="A0A183IIR6"/>
<dbReference type="WBParaSite" id="SBAD_0000367001-mRNA-1">
    <property type="protein sequence ID" value="SBAD_0000367001-mRNA-1"/>
    <property type="gene ID" value="SBAD_0000367001"/>
</dbReference>
<evidence type="ECO:0000313" key="3">
    <source>
        <dbReference type="WBParaSite" id="SBAD_0000367001-mRNA-1"/>
    </source>
</evidence>
<organism evidence="3">
    <name type="scientific">Soboliphyme baturini</name>
    <dbReference type="NCBI Taxonomy" id="241478"/>
    <lineage>
        <taxon>Eukaryota</taxon>
        <taxon>Metazoa</taxon>
        <taxon>Ecdysozoa</taxon>
        <taxon>Nematoda</taxon>
        <taxon>Enoplea</taxon>
        <taxon>Dorylaimia</taxon>
        <taxon>Dioctophymatida</taxon>
        <taxon>Dioctophymatoidea</taxon>
        <taxon>Soboliphymatidae</taxon>
        <taxon>Soboliphyme</taxon>
    </lineage>
</organism>
<gene>
    <name evidence="1" type="ORF">SBAD_LOCUS3511</name>
</gene>
<proteinExistence type="predicted"/>
<dbReference type="EMBL" id="UZAM01007786">
    <property type="protein sequence ID" value="VDP01400.1"/>
    <property type="molecule type" value="Genomic_DNA"/>
</dbReference>
<protein>
    <submittedName>
        <fullName evidence="3">Secreted protein</fullName>
    </submittedName>
</protein>
<keyword evidence="2" id="KW-1185">Reference proteome</keyword>
<dbReference type="Proteomes" id="UP000270296">
    <property type="component" value="Unassembled WGS sequence"/>
</dbReference>
<reference evidence="3" key="1">
    <citation type="submission" date="2016-06" db="UniProtKB">
        <authorList>
            <consortium name="WormBaseParasite"/>
        </authorList>
    </citation>
    <scope>IDENTIFICATION</scope>
</reference>
<evidence type="ECO:0000313" key="2">
    <source>
        <dbReference type="Proteomes" id="UP000270296"/>
    </source>
</evidence>
<accession>A0A183IIR6</accession>
<sequence>MPAMSHLAANLSKSAKMEFQKMPMKKERVATPLLIGIFVVVPTIFVSRCCAAPFPPPHWGWHKAMRRFLSRFFRGLGNPSDDRAGKIFDDGDAMRGKWLSYMKTLPGSAILLSRPGFGPVTADIT</sequence>